<gene>
    <name evidence="9 11" type="primary">rnz</name>
    <name evidence="11" type="ORF">MBORA_11490</name>
</gene>
<feature type="binding site" evidence="9">
    <location>
        <position position="206"/>
    </location>
    <ligand>
        <name>Zn(2+)</name>
        <dbReference type="ChEBI" id="CHEBI:29105"/>
        <label>2</label>
        <note>catalytic</note>
    </ligand>
</feature>
<dbReference type="PANTHER" id="PTHR46018">
    <property type="entry name" value="ZINC PHOSPHODIESTERASE ELAC PROTEIN 1"/>
    <property type="match status" value="1"/>
</dbReference>
<keyword evidence="6 9" id="KW-0255">Endonuclease</keyword>
<dbReference type="NCBIfam" id="NF000801">
    <property type="entry name" value="PRK00055.1-3"/>
    <property type="match status" value="1"/>
</dbReference>
<feature type="active site" description="Proton acceptor" evidence="9">
    <location>
        <position position="64"/>
    </location>
</feature>
<comment type="cofactor">
    <cofactor evidence="9">
        <name>Zn(2+)</name>
        <dbReference type="ChEBI" id="CHEBI:29105"/>
    </cofactor>
    <text evidence="9">Binds 2 Zn(2+) ions.</text>
</comment>
<comment type="catalytic activity">
    <reaction evidence="1 9">
        <text>Endonucleolytic cleavage of RNA, removing extra 3' nucleotides from tRNA precursor, generating 3' termini of tRNAs. A 3'-hydroxy group is left at the tRNA terminus and a 5'-phosphoryl group is left at the trailer molecule.</text>
        <dbReference type="EC" id="3.1.26.11"/>
    </reaction>
</comment>
<dbReference type="GO" id="GO:0042781">
    <property type="term" value="F:3'-tRNA processing endoribonuclease activity"/>
    <property type="evidence" value="ECO:0007669"/>
    <property type="project" value="UniProtKB-UniRule"/>
</dbReference>
<evidence type="ECO:0000259" key="10">
    <source>
        <dbReference type="Pfam" id="PF12706"/>
    </source>
</evidence>
<comment type="similarity">
    <text evidence="9">Belongs to the RNase Z family.</text>
</comment>
<dbReference type="PANTHER" id="PTHR46018:SF2">
    <property type="entry name" value="ZINC PHOSPHODIESTERASE ELAC PROTEIN 1"/>
    <property type="match status" value="1"/>
</dbReference>
<name>A0A162FFQ0_METOA</name>
<evidence type="ECO:0000256" key="1">
    <source>
        <dbReference type="ARBA" id="ARBA00000402"/>
    </source>
</evidence>
<keyword evidence="4 9" id="KW-0540">Nuclease</keyword>
<dbReference type="CDD" id="cd07717">
    <property type="entry name" value="RNaseZ_ZiPD-like_MBL-fold"/>
    <property type="match status" value="1"/>
</dbReference>
<dbReference type="InterPro" id="IPR013471">
    <property type="entry name" value="RNase_Z/BN"/>
</dbReference>
<keyword evidence="12" id="KW-1185">Reference proteome</keyword>
<organism evidence="11 12">
    <name type="scientific">Methanobrevibacter oralis</name>
    <dbReference type="NCBI Taxonomy" id="66851"/>
    <lineage>
        <taxon>Archaea</taxon>
        <taxon>Methanobacteriati</taxon>
        <taxon>Methanobacteriota</taxon>
        <taxon>Methanomada group</taxon>
        <taxon>Methanobacteria</taxon>
        <taxon>Methanobacteriales</taxon>
        <taxon>Methanobacteriaceae</taxon>
        <taxon>Methanobrevibacter</taxon>
    </lineage>
</organism>
<dbReference type="STRING" id="66851.MBORA_11490"/>
<dbReference type="EC" id="3.1.26.11" evidence="9"/>
<feature type="domain" description="Metallo-beta-lactamase" evidence="10">
    <location>
        <begin position="196"/>
        <end position="265"/>
    </location>
</feature>
<evidence type="ECO:0000256" key="2">
    <source>
        <dbReference type="ARBA" id="ARBA00011738"/>
    </source>
</evidence>
<comment type="subunit">
    <text evidence="2 9">Homodimer.</text>
</comment>
<reference evidence="12" key="1">
    <citation type="journal article" date="2016" name="Genome Announc.">
        <title>Draft Genome Sequences of Methanobrevibacter curvatus DSM11111, Methanobrevibacter cuticularis DSM11139, Methanobrevibacter filiformis DSM11501, and Methanobrevibacter oralis DSM7256.</title>
        <authorList>
            <person name="Poehlein A."/>
            <person name="Seedorf H."/>
        </authorList>
    </citation>
    <scope>NUCLEOTIDE SEQUENCE [LARGE SCALE GENOMIC DNA]</scope>
    <source>
        <strain evidence="12">DSM 7256 / JCM 30027 / ZR</strain>
    </source>
</reference>
<feature type="binding site" evidence="9">
    <location>
        <position position="64"/>
    </location>
    <ligand>
        <name>Zn(2+)</name>
        <dbReference type="ChEBI" id="CHEBI:29105"/>
        <label>2</label>
        <note>catalytic</note>
    </ligand>
</feature>
<feature type="binding site" evidence="9">
    <location>
        <position position="206"/>
    </location>
    <ligand>
        <name>Zn(2+)</name>
        <dbReference type="ChEBI" id="CHEBI:29105"/>
        <label>1</label>
        <note>catalytic</note>
    </ligand>
</feature>
<comment type="function">
    <text evidence="9">Zinc phosphodiesterase, which displays some tRNA 3'-processing endonuclease activity. Probably involved in tRNA maturation, by removing a 3'-trailer from precursor tRNA.</text>
</comment>
<dbReference type="Gene3D" id="3.60.15.10">
    <property type="entry name" value="Ribonuclease Z/Hydroxyacylglutathione hydrolase-like"/>
    <property type="match status" value="1"/>
</dbReference>
<dbReference type="Pfam" id="PF23023">
    <property type="entry name" value="Anti-Pycsar_Apyc1"/>
    <property type="match status" value="1"/>
</dbReference>
<proteinExistence type="inferred from homology"/>
<dbReference type="FunFam" id="3.60.15.10:FF:000002">
    <property type="entry name" value="Ribonuclease Z"/>
    <property type="match status" value="1"/>
</dbReference>
<dbReference type="GO" id="GO:0008270">
    <property type="term" value="F:zinc ion binding"/>
    <property type="evidence" value="ECO:0007669"/>
    <property type="project" value="UniProtKB-UniRule"/>
</dbReference>
<evidence type="ECO:0000256" key="9">
    <source>
        <dbReference type="HAMAP-Rule" id="MF_01818"/>
    </source>
</evidence>
<evidence type="ECO:0000313" key="12">
    <source>
        <dbReference type="Proteomes" id="UP000077428"/>
    </source>
</evidence>
<dbReference type="PATRIC" id="fig|66851.6.peg.1251"/>
<keyword evidence="7 9" id="KW-0378">Hydrolase</keyword>
<dbReference type="Pfam" id="PF12706">
    <property type="entry name" value="Lactamase_B_2"/>
    <property type="match status" value="1"/>
</dbReference>
<dbReference type="AlphaFoldDB" id="A0A162FFQ0"/>
<feature type="binding site" evidence="9">
    <location>
        <position position="264"/>
    </location>
    <ligand>
        <name>Zn(2+)</name>
        <dbReference type="ChEBI" id="CHEBI:29105"/>
        <label>2</label>
        <note>catalytic</note>
    </ligand>
</feature>
<feature type="binding site" evidence="9">
    <location>
        <position position="65"/>
    </location>
    <ligand>
        <name>Zn(2+)</name>
        <dbReference type="ChEBI" id="CHEBI:29105"/>
        <label>2</label>
        <note>catalytic</note>
    </ligand>
</feature>
<sequence length="297" mass="33596">MEITFLGTSAAVHSYTRNHPAIIIKEFGEVMLFDCGEGTQRQIIFAKVSPMRISKIFLSHYHGDHILGLPGLLQSMNFRGRESKLTIYGPKGLDKIKEAIFKLGFCKFEFPLEFVEITSGTIIETEEYIVKAQKVNHNVINLAYSVEELKKPRFLKEKAIELGVPIGPAFKKLHNGEEIELGGKIIKPKQVLGPTRKGFKITYTGDTAPCEEIIEFAKDSDILIHEATYIEEDKDKAKEHFHSTSSDAARIAKLSNSKKLILTHISTRYKKTDELLKEAKDIFENTQLANDLMKIEL</sequence>
<dbReference type="NCBIfam" id="TIGR02651">
    <property type="entry name" value="RNase_Z"/>
    <property type="match status" value="1"/>
</dbReference>
<comment type="caution">
    <text evidence="11">The sequence shown here is derived from an EMBL/GenBank/DDBJ whole genome shotgun (WGS) entry which is preliminary data.</text>
</comment>
<keyword evidence="8 9" id="KW-0862">Zinc</keyword>
<feature type="binding site" evidence="9">
    <location>
        <position position="137"/>
    </location>
    <ligand>
        <name>Zn(2+)</name>
        <dbReference type="ChEBI" id="CHEBI:29105"/>
        <label>1</label>
        <note>catalytic</note>
    </ligand>
</feature>
<dbReference type="InterPro" id="IPR001279">
    <property type="entry name" value="Metallo-B-lactamas"/>
</dbReference>
<keyword evidence="3 9" id="KW-0819">tRNA processing</keyword>
<dbReference type="SUPFAM" id="SSF56281">
    <property type="entry name" value="Metallo-hydrolase/oxidoreductase"/>
    <property type="match status" value="1"/>
</dbReference>
<feature type="binding site" evidence="9">
    <location>
        <position position="62"/>
    </location>
    <ligand>
        <name>Zn(2+)</name>
        <dbReference type="ChEBI" id="CHEBI:29105"/>
        <label>1</label>
        <note>catalytic</note>
    </ligand>
</feature>
<evidence type="ECO:0000256" key="3">
    <source>
        <dbReference type="ARBA" id="ARBA00022694"/>
    </source>
</evidence>
<dbReference type="Proteomes" id="UP000077428">
    <property type="component" value="Unassembled WGS sequence"/>
</dbReference>
<dbReference type="InterPro" id="IPR036866">
    <property type="entry name" value="RibonucZ/Hydroxyglut_hydro"/>
</dbReference>
<evidence type="ECO:0000256" key="8">
    <source>
        <dbReference type="ARBA" id="ARBA00022833"/>
    </source>
</evidence>
<dbReference type="GO" id="GO:0042802">
    <property type="term" value="F:identical protein binding"/>
    <property type="evidence" value="ECO:0007669"/>
    <property type="project" value="UniProtKB-ARBA"/>
</dbReference>
<dbReference type="HAMAP" id="MF_01818">
    <property type="entry name" value="RNase_Z_BN"/>
    <property type="match status" value="1"/>
</dbReference>
<dbReference type="RefSeq" id="WP_042694135.1">
    <property type="nucleotide sequence ID" value="NZ_CABMAB010000034.1"/>
</dbReference>
<evidence type="ECO:0000256" key="7">
    <source>
        <dbReference type="ARBA" id="ARBA00022801"/>
    </source>
</evidence>
<feature type="binding site" evidence="9">
    <location>
        <position position="60"/>
    </location>
    <ligand>
        <name>Zn(2+)</name>
        <dbReference type="ChEBI" id="CHEBI:29105"/>
        <label>1</label>
        <note>catalytic</note>
    </ligand>
</feature>
<dbReference type="OrthoDB" id="85118at2157"/>
<protein>
    <recommendedName>
        <fullName evidence="9">Ribonuclease Z</fullName>
        <shortName evidence="9">RNase Z</shortName>
        <ecNumber evidence="9">3.1.26.11</ecNumber>
    </recommendedName>
    <alternativeName>
        <fullName evidence="9">tRNA 3 endonuclease</fullName>
    </alternativeName>
    <alternativeName>
        <fullName evidence="9">tRNase Z</fullName>
    </alternativeName>
</protein>
<evidence type="ECO:0000256" key="6">
    <source>
        <dbReference type="ARBA" id="ARBA00022759"/>
    </source>
</evidence>
<accession>A0A162FFQ0</accession>
<evidence type="ECO:0000256" key="5">
    <source>
        <dbReference type="ARBA" id="ARBA00022723"/>
    </source>
</evidence>
<keyword evidence="5 9" id="KW-0479">Metal-binding</keyword>
<evidence type="ECO:0000256" key="4">
    <source>
        <dbReference type="ARBA" id="ARBA00022722"/>
    </source>
</evidence>
<dbReference type="EMBL" id="LWMU01000070">
    <property type="protein sequence ID" value="KZX12395.1"/>
    <property type="molecule type" value="Genomic_DNA"/>
</dbReference>
<evidence type="ECO:0000313" key="11">
    <source>
        <dbReference type="EMBL" id="KZX12395.1"/>
    </source>
</evidence>